<evidence type="ECO:0000259" key="8">
    <source>
        <dbReference type="Pfam" id="PF08704"/>
    </source>
</evidence>
<dbReference type="Pfam" id="PF08704">
    <property type="entry name" value="GCD14"/>
    <property type="match status" value="1"/>
</dbReference>
<keyword evidence="10" id="KW-1185">Reference proteome</keyword>
<evidence type="ECO:0000313" key="10">
    <source>
        <dbReference type="Proteomes" id="UP000077051"/>
    </source>
</evidence>
<dbReference type="GO" id="GO:0160107">
    <property type="term" value="F:tRNA (adenine(58)-N1)-methyltransferase activity"/>
    <property type="evidence" value="ECO:0007669"/>
    <property type="project" value="UniProtKB-EC"/>
</dbReference>
<keyword evidence="3" id="KW-0489">Methyltransferase</keyword>
<keyword evidence="6" id="KW-0819">tRNA processing</keyword>
<dbReference type="GO" id="GO:0005739">
    <property type="term" value="C:mitochondrion"/>
    <property type="evidence" value="ECO:0007669"/>
    <property type="project" value="TreeGrafter"/>
</dbReference>
<dbReference type="Proteomes" id="UP000077051">
    <property type="component" value="Unassembled WGS sequence"/>
</dbReference>
<evidence type="ECO:0000313" key="9">
    <source>
        <dbReference type="EMBL" id="OAD03687.1"/>
    </source>
</evidence>
<organism evidence="9 10">
    <name type="scientific">Mucor lusitanicus CBS 277.49</name>
    <dbReference type="NCBI Taxonomy" id="747725"/>
    <lineage>
        <taxon>Eukaryota</taxon>
        <taxon>Fungi</taxon>
        <taxon>Fungi incertae sedis</taxon>
        <taxon>Mucoromycota</taxon>
        <taxon>Mucoromycotina</taxon>
        <taxon>Mucoromycetes</taxon>
        <taxon>Mucorales</taxon>
        <taxon>Mucorineae</taxon>
        <taxon>Mucoraceae</taxon>
        <taxon>Mucor</taxon>
    </lineage>
</organism>
<dbReference type="InterPro" id="IPR049470">
    <property type="entry name" value="TRM61_C"/>
</dbReference>
<dbReference type="PROSITE" id="PS51620">
    <property type="entry name" value="SAM_TRM61"/>
    <property type="match status" value="1"/>
</dbReference>
<dbReference type="GO" id="GO:0030488">
    <property type="term" value="P:tRNA methylation"/>
    <property type="evidence" value="ECO:0007669"/>
    <property type="project" value="InterPro"/>
</dbReference>
<dbReference type="GO" id="GO:0031515">
    <property type="term" value="C:tRNA (m1A) methyltransferase complex"/>
    <property type="evidence" value="ECO:0007669"/>
    <property type="project" value="InterPro"/>
</dbReference>
<dbReference type="SUPFAM" id="SSF53335">
    <property type="entry name" value="S-adenosyl-L-methionine-dependent methyltransferases"/>
    <property type="match status" value="1"/>
</dbReference>
<dbReference type="PANTHER" id="PTHR12133">
    <property type="entry name" value="TRNA (ADENINE(58)-N(1))-METHYLTRANSFERASE"/>
    <property type="match status" value="1"/>
</dbReference>
<evidence type="ECO:0000256" key="4">
    <source>
        <dbReference type="ARBA" id="ARBA00022679"/>
    </source>
</evidence>
<dbReference type="Gene3D" id="3.40.50.150">
    <property type="entry name" value="Vaccinia Virus protein VP39"/>
    <property type="match status" value="1"/>
</dbReference>
<evidence type="ECO:0000256" key="7">
    <source>
        <dbReference type="ARBA" id="ARBA00033309"/>
    </source>
</evidence>
<evidence type="ECO:0000256" key="5">
    <source>
        <dbReference type="ARBA" id="ARBA00022691"/>
    </source>
</evidence>
<name>A0A168LLL3_MUCCL</name>
<accession>A0A168LLL3</accession>
<feature type="domain" description="tRNA (adenine(58)-N(1))-methyltransferase catalytic subunit TRM61 C-terminal" evidence="8">
    <location>
        <begin position="81"/>
        <end position="266"/>
    </location>
</feature>
<dbReference type="EMBL" id="AMYB01000004">
    <property type="protein sequence ID" value="OAD03687.1"/>
    <property type="molecule type" value="Genomic_DNA"/>
</dbReference>
<dbReference type="InterPro" id="IPR014816">
    <property type="entry name" value="tRNA_MeTrfase_Gcd14"/>
</dbReference>
<evidence type="ECO:0000256" key="3">
    <source>
        <dbReference type="ARBA" id="ARBA00022603"/>
    </source>
</evidence>
<evidence type="ECO:0000256" key="1">
    <source>
        <dbReference type="ARBA" id="ARBA00012796"/>
    </source>
</evidence>
<comment type="caution">
    <text evidence="9">The sequence shown here is derived from an EMBL/GenBank/DDBJ whole genome shotgun (WGS) entry which is preliminary data.</text>
</comment>
<dbReference type="EC" id="2.1.1.220" evidence="1"/>
<keyword evidence="4" id="KW-0808">Transferase</keyword>
<gene>
    <name evidence="9" type="ORF">MUCCIDRAFT_110564</name>
</gene>
<dbReference type="VEuPathDB" id="FungiDB:MUCCIDRAFT_110564"/>
<dbReference type="STRING" id="747725.A0A168LLL3"/>
<evidence type="ECO:0000256" key="6">
    <source>
        <dbReference type="ARBA" id="ARBA00022694"/>
    </source>
</evidence>
<keyword evidence="5" id="KW-0949">S-adenosyl-L-methionine</keyword>
<reference evidence="9 10" key="1">
    <citation type="submission" date="2015-06" db="EMBL/GenBank/DDBJ databases">
        <title>Expansion of signal transduction pathways in fungi by whole-genome duplication.</title>
        <authorList>
            <consortium name="DOE Joint Genome Institute"/>
            <person name="Corrochano L.M."/>
            <person name="Kuo A."/>
            <person name="Marcet-Houben M."/>
            <person name="Polaino S."/>
            <person name="Salamov A."/>
            <person name="Villalobos J.M."/>
            <person name="Alvarez M.I."/>
            <person name="Avalos J."/>
            <person name="Benito E.P."/>
            <person name="Benoit I."/>
            <person name="Burger G."/>
            <person name="Camino L.P."/>
            <person name="Canovas D."/>
            <person name="Cerda-Olmedo E."/>
            <person name="Cheng J.-F."/>
            <person name="Dominguez A."/>
            <person name="Elias M."/>
            <person name="Eslava A.P."/>
            <person name="Glaser F."/>
            <person name="Grimwood J."/>
            <person name="Gutierrez G."/>
            <person name="Heitman J."/>
            <person name="Henrissat B."/>
            <person name="Iturriaga E.A."/>
            <person name="Lang B.F."/>
            <person name="Lavin J.L."/>
            <person name="Lee S."/>
            <person name="Li W."/>
            <person name="Lindquist E."/>
            <person name="Lopez-Garcia S."/>
            <person name="Luque E.M."/>
            <person name="Marcos A.T."/>
            <person name="Martin J."/>
            <person name="Mccluskey K."/>
            <person name="Medina H.R."/>
            <person name="Miralles-Duran A."/>
            <person name="Miyazaki A."/>
            <person name="Munoz-Torres E."/>
            <person name="Oguiza J.A."/>
            <person name="Ohm R."/>
            <person name="Olmedo M."/>
            <person name="Orejas M."/>
            <person name="Ortiz-Castellanos L."/>
            <person name="Pisabarro A.G."/>
            <person name="Rodriguez-Romero J."/>
            <person name="Ruiz-Herrera J."/>
            <person name="Ruiz-Vazquez R."/>
            <person name="Sanz C."/>
            <person name="Schackwitz W."/>
            <person name="Schmutz J."/>
            <person name="Shahriari M."/>
            <person name="Shelest E."/>
            <person name="Silva-Franco F."/>
            <person name="Soanes D."/>
            <person name="Syed K."/>
            <person name="Tagua V.G."/>
            <person name="Talbot N.J."/>
            <person name="Thon M."/>
            <person name="De Vries R.P."/>
            <person name="Wiebenga A."/>
            <person name="Yadav J.S."/>
            <person name="Braun E.L."/>
            <person name="Baker S."/>
            <person name="Garre V."/>
            <person name="Horwitz B."/>
            <person name="Torres-Martinez S."/>
            <person name="Idnurm A."/>
            <person name="Herrera-Estrella A."/>
            <person name="Gabaldon T."/>
            <person name="Grigoriev I.V."/>
        </authorList>
    </citation>
    <scope>NUCLEOTIDE SEQUENCE [LARGE SCALE GENOMIC DNA]</scope>
    <source>
        <strain evidence="9 10">CBS 277.49</strain>
    </source>
</reference>
<dbReference type="PANTHER" id="PTHR12133:SF1">
    <property type="entry name" value="TRNA (ADENINE(58)-N(1))-METHYLTRANSFERASE, MITOCHONDRIAL"/>
    <property type="match status" value="1"/>
</dbReference>
<protein>
    <recommendedName>
        <fullName evidence="2">tRNA (adenine(58)-N(1))-methyltransferase catalytic subunit TRM61</fullName>
        <ecNumber evidence="1">2.1.1.220</ecNumber>
    </recommendedName>
    <alternativeName>
        <fullName evidence="7">tRNA(m1A58)-methyltransferase subunit TRM61</fullName>
    </alternativeName>
</protein>
<dbReference type="InterPro" id="IPR029063">
    <property type="entry name" value="SAM-dependent_MTases_sf"/>
</dbReference>
<proteinExistence type="predicted"/>
<dbReference type="CDD" id="cd02440">
    <property type="entry name" value="AdoMet_MTases"/>
    <property type="match status" value="1"/>
</dbReference>
<dbReference type="OrthoDB" id="5585464at2759"/>
<evidence type="ECO:0000256" key="2">
    <source>
        <dbReference type="ARBA" id="ARBA00015963"/>
    </source>
</evidence>
<sequence>MLRHLSKAFQGKRGYHTFEQGDFCMLRQVKSNKKIFVGPLEQTGERGVKGGIIRHDSIIGKKPRSVIREDNDQFGYMAHFPTLEEFVVNVPRACTPIYPKDASTIVQMLDLEPGHRVLEAGTGNGSLTLYMARAIAGGGDCVGTIDTFDIRESHSNTARKHVERYARGRYKPNVAFHVGAVADKLPEMMVAEEQYDAIALDMPEPCDQIPRLLPYLRNDRFMVCYLPNMTQVLALAELIIDLPLVMEDCIEAEWKEWEVRATHIRSRLKLKGENSPATPSTTDVAASIPPDAWVCRPKNFDVRGHTAFLVKLRKSAAVDLPKKPFTSDACIPVDEYDVSSNMPSARKNTVTTDHSQRIGKLLPYISSMQNRRVNEKEYLMNSGKTKSSILLI</sequence>
<dbReference type="AlphaFoldDB" id="A0A168LLL3"/>